<dbReference type="AlphaFoldDB" id="A0A7W7I7X3"/>
<organism evidence="2 3">
    <name type="scientific">Actinomadura livida</name>
    <dbReference type="NCBI Taxonomy" id="79909"/>
    <lineage>
        <taxon>Bacteria</taxon>
        <taxon>Bacillati</taxon>
        <taxon>Actinomycetota</taxon>
        <taxon>Actinomycetes</taxon>
        <taxon>Streptosporangiales</taxon>
        <taxon>Thermomonosporaceae</taxon>
        <taxon>Actinomadura</taxon>
    </lineage>
</organism>
<evidence type="ECO:0000256" key="1">
    <source>
        <dbReference type="SAM" id="MobiDB-lite"/>
    </source>
</evidence>
<name>A0A7W7I7X3_9ACTN</name>
<dbReference type="Proteomes" id="UP000549343">
    <property type="component" value="Unassembled WGS sequence"/>
</dbReference>
<accession>A0A7W7I7X3</accession>
<evidence type="ECO:0000313" key="3">
    <source>
        <dbReference type="Proteomes" id="UP000549343"/>
    </source>
</evidence>
<feature type="compositionally biased region" description="Basic residues" evidence="1">
    <location>
        <begin position="109"/>
        <end position="119"/>
    </location>
</feature>
<sequence length="146" mass="16484">MIHPSEPRHVRPPAGHPTTTSPPTPLELDLDIDQALDQLRHCFPGLCIWHGEWTGSFWALLPNRLVEAKTSVDLARQLRTAIGVPLARRPGTSTRRLDGTWTAPPAPARHTRRPAKTGHRPRWRLTRLLTAYRRLAASARPTRPAW</sequence>
<evidence type="ECO:0000313" key="2">
    <source>
        <dbReference type="EMBL" id="MBB4772167.1"/>
    </source>
</evidence>
<dbReference type="EMBL" id="JACHMV010000001">
    <property type="protein sequence ID" value="MBB4772167.1"/>
    <property type="molecule type" value="Genomic_DNA"/>
</dbReference>
<feature type="region of interest" description="Disordered" evidence="1">
    <location>
        <begin position="1"/>
        <end position="26"/>
    </location>
</feature>
<dbReference type="RefSeq" id="WP_184879359.1">
    <property type="nucleotide sequence ID" value="NZ_BAAAHD010000067.1"/>
</dbReference>
<comment type="caution">
    <text evidence="2">The sequence shown here is derived from an EMBL/GenBank/DDBJ whole genome shotgun (WGS) entry which is preliminary data.</text>
</comment>
<protein>
    <submittedName>
        <fullName evidence="2">Uncharacterized protein</fullName>
    </submittedName>
</protein>
<feature type="region of interest" description="Disordered" evidence="1">
    <location>
        <begin position="89"/>
        <end position="119"/>
    </location>
</feature>
<reference evidence="2 3" key="1">
    <citation type="submission" date="2020-08" db="EMBL/GenBank/DDBJ databases">
        <title>Sequencing the genomes of 1000 actinobacteria strains.</title>
        <authorList>
            <person name="Klenk H.-P."/>
        </authorList>
    </citation>
    <scope>NUCLEOTIDE SEQUENCE [LARGE SCALE GENOMIC DNA]</scope>
    <source>
        <strain evidence="2 3">DSM 44772</strain>
    </source>
</reference>
<gene>
    <name evidence="2" type="ORF">F4557_000585</name>
</gene>
<proteinExistence type="predicted"/>